<organism evidence="1 2">
    <name type="scientific">Neotamlana laminarinivorans</name>
    <dbReference type="NCBI Taxonomy" id="2883124"/>
    <lineage>
        <taxon>Bacteria</taxon>
        <taxon>Pseudomonadati</taxon>
        <taxon>Bacteroidota</taxon>
        <taxon>Flavobacteriia</taxon>
        <taxon>Flavobacteriales</taxon>
        <taxon>Flavobacteriaceae</taxon>
        <taxon>Neotamlana</taxon>
    </lineage>
</organism>
<dbReference type="AlphaFoldDB" id="A0A9X1L540"/>
<proteinExistence type="predicted"/>
<reference evidence="1" key="1">
    <citation type="submission" date="2021-10" db="EMBL/GenBank/DDBJ databases">
        <title>Tamlana sargassums sp. nov., and Tamlana laminarinivorans sp. nov., two new bacteria isolated from the brown alga.</title>
        <authorList>
            <person name="Li J."/>
        </authorList>
    </citation>
    <scope>NUCLEOTIDE SEQUENCE</scope>
    <source>
        <strain evidence="1">PT2-4</strain>
    </source>
</reference>
<gene>
    <name evidence="1" type="ORF">LG649_08940</name>
</gene>
<evidence type="ECO:0000313" key="2">
    <source>
        <dbReference type="Proteomes" id="UP001139199"/>
    </source>
</evidence>
<dbReference type="Pfam" id="PF11316">
    <property type="entry name" value="Rhamno_transf"/>
    <property type="match status" value="1"/>
</dbReference>
<sequence length="281" mass="33845">MFDHYIVTRFNLRREDWTHNKRQQVVLTDLWLKNRFELFTNFCFSSVAAQTNKNFTWLVYFDVNTPETYKEKIKDLENASAQFKPVFVDGMTQFLPDLQSKLAASPKEYVITSGLDNDDCLSIHFVNEVQKQFNKQDYLALDFIDGYTLQITPKVRVGYKLQKFNPFISLIEKNENPKGMYYRKHMHWKYETKLKTISDCRIWSSIIHEENMINEFTGFSKVDINYFLTHFKLSKQKQEFILAKNVPQNKWFITSFRNYLDSYFKYYNKILKRKLGLYKEK</sequence>
<evidence type="ECO:0000313" key="1">
    <source>
        <dbReference type="EMBL" id="MCB4798971.1"/>
    </source>
</evidence>
<dbReference type="Proteomes" id="UP001139199">
    <property type="component" value="Unassembled WGS sequence"/>
</dbReference>
<dbReference type="RefSeq" id="WP_226543480.1">
    <property type="nucleotide sequence ID" value="NZ_JAJAPW010000003.1"/>
</dbReference>
<protein>
    <submittedName>
        <fullName evidence="1">Rhamnosyl transferase</fullName>
    </submittedName>
</protein>
<accession>A0A9X1L540</accession>
<dbReference type="GO" id="GO:0016740">
    <property type="term" value="F:transferase activity"/>
    <property type="evidence" value="ECO:0007669"/>
    <property type="project" value="UniProtKB-KW"/>
</dbReference>
<comment type="caution">
    <text evidence="1">The sequence shown here is derived from an EMBL/GenBank/DDBJ whole genome shotgun (WGS) entry which is preliminary data.</text>
</comment>
<dbReference type="EMBL" id="JAJAPW010000003">
    <property type="protein sequence ID" value="MCB4798971.1"/>
    <property type="molecule type" value="Genomic_DNA"/>
</dbReference>
<keyword evidence="2" id="KW-1185">Reference proteome</keyword>
<keyword evidence="1" id="KW-0808">Transferase</keyword>
<name>A0A9X1L540_9FLAO</name>
<dbReference type="InterPro" id="IPR021466">
    <property type="entry name" value="Put_rhamnosyl_transferase"/>
</dbReference>